<evidence type="ECO:0000313" key="10">
    <source>
        <dbReference type="EMBL" id="RNF10810.1"/>
    </source>
</evidence>
<keyword evidence="4" id="KW-0288">FMN</keyword>
<dbReference type="GO" id="GO:0016491">
    <property type="term" value="F:oxidoreductase activity"/>
    <property type="evidence" value="ECO:0007669"/>
    <property type="project" value="UniProtKB-KW"/>
</dbReference>
<evidence type="ECO:0000256" key="6">
    <source>
        <dbReference type="ARBA" id="ARBA00023002"/>
    </source>
</evidence>
<proteinExistence type="predicted"/>
<evidence type="ECO:0000256" key="2">
    <source>
        <dbReference type="ARBA" id="ARBA00001966"/>
    </source>
</evidence>
<evidence type="ECO:0000259" key="9">
    <source>
        <dbReference type="Pfam" id="PF00724"/>
    </source>
</evidence>
<dbReference type="EMBL" id="MKGL01000026">
    <property type="protein sequence ID" value="RNF10810.1"/>
    <property type="molecule type" value="Genomic_DNA"/>
</dbReference>
<organism evidence="10 11">
    <name type="scientific">Trypanosoma rangeli</name>
    <dbReference type="NCBI Taxonomy" id="5698"/>
    <lineage>
        <taxon>Eukaryota</taxon>
        <taxon>Discoba</taxon>
        <taxon>Euglenozoa</taxon>
        <taxon>Kinetoplastea</taxon>
        <taxon>Metakinetoplastina</taxon>
        <taxon>Trypanosomatida</taxon>
        <taxon>Trypanosomatidae</taxon>
        <taxon>Trypanosoma</taxon>
        <taxon>Herpetosoma</taxon>
    </lineage>
</organism>
<dbReference type="Pfam" id="PF00724">
    <property type="entry name" value="Oxidored_FMN"/>
    <property type="match status" value="1"/>
</dbReference>
<dbReference type="PANTHER" id="PTHR42917">
    <property type="entry name" value="2,4-DIENOYL-COA REDUCTASE"/>
    <property type="match status" value="1"/>
</dbReference>
<dbReference type="PANTHER" id="PTHR42917:SF2">
    <property type="entry name" value="2,4-DIENOYL-COA REDUCTASE [(2E)-ENOYL-COA-PRODUCING]"/>
    <property type="match status" value="1"/>
</dbReference>
<evidence type="ECO:0000256" key="8">
    <source>
        <dbReference type="ARBA" id="ARBA00023014"/>
    </source>
</evidence>
<dbReference type="InterPro" id="IPR001155">
    <property type="entry name" value="OxRdtase_FMN_N"/>
</dbReference>
<accession>A0A422NZB9</accession>
<keyword evidence="8" id="KW-0411">Iron-sulfur</keyword>
<dbReference type="GO" id="GO:0046872">
    <property type="term" value="F:metal ion binding"/>
    <property type="evidence" value="ECO:0007669"/>
    <property type="project" value="UniProtKB-KW"/>
</dbReference>
<gene>
    <name evidence="10" type="ORF">TraAM80_01352</name>
</gene>
<dbReference type="InterPro" id="IPR013785">
    <property type="entry name" value="Aldolase_TIM"/>
</dbReference>
<keyword evidence="7" id="KW-0408">Iron</keyword>
<dbReference type="GO" id="GO:0010181">
    <property type="term" value="F:FMN binding"/>
    <property type="evidence" value="ECO:0007669"/>
    <property type="project" value="InterPro"/>
</dbReference>
<evidence type="ECO:0000256" key="4">
    <source>
        <dbReference type="ARBA" id="ARBA00022643"/>
    </source>
</evidence>
<comment type="caution">
    <text evidence="10">The sequence shown here is derived from an EMBL/GenBank/DDBJ whole genome shotgun (WGS) entry which is preliminary data.</text>
</comment>
<dbReference type="InterPro" id="IPR051793">
    <property type="entry name" value="NADH:flavin_oxidoreductase"/>
</dbReference>
<evidence type="ECO:0000256" key="1">
    <source>
        <dbReference type="ARBA" id="ARBA00001917"/>
    </source>
</evidence>
<keyword evidence="3" id="KW-0285">Flavoprotein</keyword>
<evidence type="ECO:0000256" key="5">
    <source>
        <dbReference type="ARBA" id="ARBA00022723"/>
    </source>
</evidence>
<dbReference type="GeneID" id="40325285"/>
<evidence type="ECO:0000313" key="11">
    <source>
        <dbReference type="Proteomes" id="UP000283634"/>
    </source>
</evidence>
<protein>
    <submittedName>
        <fullName evidence="10">2,4-dienoyl-coa reductase-like protein</fullName>
    </submittedName>
</protein>
<dbReference type="GO" id="GO:0005737">
    <property type="term" value="C:cytoplasm"/>
    <property type="evidence" value="ECO:0007669"/>
    <property type="project" value="UniProtKB-ARBA"/>
</dbReference>
<dbReference type="GO" id="GO:0051536">
    <property type="term" value="F:iron-sulfur cluster binding"/>
    <property type="evidence" value="ECO:0007669"/>
    <property type="project" value="UniProtKB-KW"/>
</dbReference>
<comment type="cofactor">
    <cofactor evidence="1">
        <name>FMN</name>
        <dbReference type="ChEBI" id="CHEBI:58210"/>
    </cofactor>
</comment>
<name>A0A422NZB9_TRYRA</name>
<keyword evidence="6" id="KW-0560">Oxidoreductase</keyword>
<dbReference type="Proteomes" id="UP000283634">
    <property type="component" value="Unassembled WGS sequence"/>
</dbReference>
<sequence length="158" mass="17666">MAEGVSPLFSPICIGAKRCLELPNRFFMLPMYLNMEQELTVWSDEHMDAMGTFYAERARHGVKLIVRGGLGISRLGKWRMDSMALGMYDAAKAFSLVMHAVHLEGGAILAQAFHSGRAARRRWFVSATSVPSAVQPFRTARPWRVPGILVEYIVSEHA</sequence>
<dbReference type="RefSeq" id="XP_029241786.1">
    <property type="nucleotide sequence ID" value="XM_029378402.1"/>
</dbReference>
<dbReference type="AlphaFoldDB" id="A0A422NZB9"/>
<dbReference type="Gene3D" id="3.20.20.70">
    <property type="entry name" value="Aldolase class I"/>
    <property type="match status" value="1"/>
</dbReference>
<reference evidence="10 11" key="1">
    <citation type="journal article" date="2018" name="BMC Genomics">
        <title>Genomic comparison of Trypanosoma conorhini and Trypanosoma rangeli to Trypanosoma cruzi strains of high and low virulence.</title>
        <authorList>
            <person name="Bradwell K.R."/>
            <person name="Koparde V.N."/>
            <person name="Matveyev A.V."/>
            <person name="Serrano M.G."/>
            <person name="Alves J.M."/>
            <person name="Parikh H."/>
            <person name="Huang B."/>
            <person name="Lee V."/>
            <person name="Espinosa-Alvarez O."/>
            <person name="Ortiz P.A."/>
            <person name="Costa-Martins A.G."/>
            <person name="Teixeira M.M."/>
            <person name="Buck G.A."/>
        </authorList>
    </citation>
    <scope>NUCLEOTIDE SEQUENCE [LARGE SCALE GENOMIC DNA]</scope>
    <source>
        <strain evidence="10 11">AM80</strain>
    </source>
</reference>
<dbReference type="VEuPathDB" id="TriTrypDB:TRSC58_00531"/>
<feature type="domain" description="NADH:flavin oxidoreductase/NADH oxidase N-terminal" evidence="9">
    <location>
        <begin position="8"/>
        <end position="120"/>
    </location>
</feature>
<keyword evidence="11" id="KW-1185">Reference proteome</keyword>
<evidence type="ECO:0000256" key="3">
    <source>
        <dbReference type="ARBA" id="ARBA00022630"/>
    </source>
</evidence>
<evidence type="ECO:0000256" key="7">
    <source>
        <dbReference type="ARBA" id="ARBA00023004"/>
    </source>
</evidence>
<comment type="cofactor">
    <cofactor evidence="2">
        <name>[4Fe-4S] cluster</name>
        <dbReference type="ChEBI" id="CHEBI:49883"/>
    </cofactor>
</comment>
<dbReference type="SUPFAM" id="SSF51395">
    <property type="entry name" value="FMN-linked oxidoreductases"/>
    <property type="match status" value="1"/>
</dbReference>
<keyword evidence="5" id="KW-0479">Metal-binding</keyword>
<dbReference type="OrthoDB" id="276546at2759"/>